<sequence length="53" mass="5518">MGIATDPLQAAAGTESGEGEQGGEYPSLFHASSRTTAARSLPQISDRIRGRTN</sequence>
<name>A0A0S4LGS8_9BACT</name>
<reference evidence="2 3" key="1">
    <citation type="submission" date="2015-10" db="EMBL/GenBank/DDBJ databases">
        <authorList>
            <person name="Gilbert D.G."/>
        </authorList>
    </citation>
    <scope>NUCLEOTIDE SEQUENCE [LARGE SCALE GENOMIC DNA]</scope>
    <source>
        <strain evidence="2">COMA1</strain>
    </source>
</reference>
<keyword evidence="3" id="KW-1185">Reference proteome</keyword>
<accession>A0A0S4LGS8</accession>
<protein>
    <submittedName>
        <fullName evidence="2">Uncharacterized protein</fullName>
    </submittedName>
</protein>
<proteinExistence type="predicted"/>
<dbReference type="AlphaFoldDB" id="A0A0S4LGS8"/>
<organism evidence="2 3">
    <name type="scientific">Candidatus Nitrospira nitrosa</name>
    <dbReference type="NCBI Taxonomy" id="1742972"/>
    <lineage>
        <taxon>Bacteria</taxon>
        <taxon>Pseudomonadati</taxon>
        <taxon>Nitrospirota</taxon>
        <taxon>Nitrospiria</taxon>
        <taxon>Nitrospirales</taxon>
        <taxon>Nitrospiraceae</taxon>
        <taxon>Nitrospira</taxon>
    </lineage>
</organism>
<evidence type="ECO:0000313" key="2">
    <source>
        <dbReference type="EMBL" id="CUS36709.1"/>
    </source>
</evidence>
<evidence type="ECO:0000256" key="1">
    <source>
        <dbReference type="SAM" id="MobiDB-lite"/>
    </source>
</evidence>
<dbReference type="EMBL" id="CZQA01000009">
    <property type="protein sequence ID" value="CUS36709.1"/>
    <property type="molecule type" value="Genomic_DNA"/>
</dbReference>
<feature type="region of interest" description="Disordered" evidence="1">
    <location>
        <begin position="1"/>
        <end position="53"/>
    </location>
</feature>
<dbReference type="Proteomes" id="UP000199032">
    <property type="component" value="Unassembled WGS sequence"/>
</dbReference>
<evidence type="ECO:0000313" key="3">
    <source>
        <dbReference type="Proteomes" id="UP000199032"/>
    </source>
</evidence>
<gene>
    <name evidence="2" type="ORF">COMA1_30198</name>
</gene>